<dbReference type="Proteomes" id="UP001143910">
    <property type="component" value="Unassembled WGS sequence"/>
</dbReference>
<dbReference type="EMBL" id="JANJQO010000014">
    <property type="protein sequence ID" value="KAJ2983861.1"/>
    <property type="molecule type" value="Genomic_DNA"/>
</dbReference>
<reference evidence="1" key="1">
    <citation type="submission" date="2022-08" db="EMBL/GenBank/DDBJ databases">
        <title>Genome Sequence of Lecanicillium fungicola.</title>
        <authorList>
            <person name="Buettner E."/>
        </authorList>
    </citation>
    <scope>NUCLEOTIDE SEQUENCE</scope>
    <source>
        <strain evidence="1">Babe33</strain>
    </source>
</reference>
<proteinExistence type="predicted"/>
<organism evidence="1 2">
    <name type="scientific">Zarea fungicola</name>
    <dbReference type="NCBI Taxonomy" id="93591"/>
    <lineage>
        <taxon>Eukaryota</taxon>
        <taxon>Fungi</taxon>
        <taxon>Dikarya</taxon>
        <taxon>Ascomycota</taxon>
        <taxon>Pezizomycotina</taxon>
        <taxon>Sordariomycetes</taxon>
        <taxon>Hypocreomycetidae</taxon>
        <taxon>Hypocreales</taxon>
        <taxon>Cordycipitaceae</taxon>
        <taxon>Zarea</taxon>
    </lineage>
</organism>
<evidence type="ECO:0000313" key="2">
    <source>
        <dbReference type="Proteomes" id="UP001143910"/>
    </source>
</evidence>
<sequence>MHVETPTDLLAPSLAKNSGAHIATTAAIWDRLQALIQGQSNVVLDGKSLSIADVVAVAQYDVTPSVSTDDSVSAAMRQSLEVLNKHLDQGRAVYGVNTGYGGSADTRTDDVTNLQKALVQHHNAGILLSSDLGYESHPMLEDLKAHALPNQVARASMLIRANALLRGHSAVRLELIEAMVTLIEKDLTPVIPLRGSISASGDLTPLAYIAGVLEGNPDIYVNGGKSRNYRIIPADEAMQMAGLTPFTFGPKEGLGLLNGTGVSTALASIVISQAQNLALYSQILTVMGTEALLGTTHNFHPFIADVRPHPGQKEAAHNILNWLSDSSLAIDSSAKNIGLAQDRYALRTSSQWIGPQLEDLLSAQKQVEAELNSTTDNPLIDIERDTIHHGGNFQAAAITSAMEKTLLTMQMLGKLVFAQCSEIINPMLNKGLPPNLCIDDPSLSFSFKGVDINMASSMSELGYLTHPVSPFVQSAEMHNQALNSLALIAARYASDAVEVLSLMTATYLYVLCQALDLRALHLEFVKVIRTLVGDITLRIFGDIVPSDKHEELCNTILTRLLQQWDEASRHDLSDRASVVSAQSVETVLDYVSAFNPVGIHDLLSLRQLWKDQIASALHTSYNSVRSSFIEAPTTPDYLCTKSSQMYNFVRTSLDVPIQRGLEDHPTYGSKSMRNGKTKKTIGSNISRVYEALRTGQLMQVARQ</sequence>
<name>A0ACC1NZE9_9HYPO</name>
<gene>
    <name evidence="1" type="ORF">NQ176_g401</name>
</gene>
<protein>
    <submittedName>
        <fullName evidence="1">Uncharacterized protein</fullName>
    </submittedName>
</protein>
<keyword evidence="2" id="KW-1185">Reference proteome</keyword>
<accession>A0ACC1NZE9</accession>
<comment type="caution">
    <text evidence="1">The sequence shown here is derived from an EMBL/GenBank/DDBJ whole genome shotgun (WGS) entry which is preliminary data.</text>
</comment>
<evidence type="ECO:0000313" key="1">
    <source>
        <dbReference type="EMBL" id="KAJ2983861.1"/>
    </source>
</evidence>